<reference evidence="1" key="2">
    <citation type="submission" date="2020-11" db="EMBL/GenBank/DDBJ databases">
        <authorList>
            <person name="McCartney M.A."/>
            <person name="Auch B."/>
            <person name="Kono T."/>
            <person name="Mallez S."/>
            <person name="Becker A."/>
            <person name="Gohl D.M."/>
            <person name="Silverstein K.A.T."/>
            <person name="Koren S."/>
            <person name="Bechman K.B."/>
            <person name="Herman A."/>
            <person name="Abrahante J.E."/>
            <person name="Garbe J."/>
        </authorList>
    </citation>
    <scope>NUCLEOTIDE SEQUENCE</scope>
    <source>
        <strain evidence="1">Duluth1</strain>
        <tissue evidence="1">Whole animal</tissue>
    </source>
</reference>
<accession>A0A9D4FX64</accession>
<comment type="caution">
    <text evidence="1">The sequence shown here is derived from an EMBL/GenBank/DDBJ whole genome shotgun (WGS) entry which is preliminary data.</text>
</comment>
<dbReference type="AlphaFoldDB" id="A0A9D4FX64"/>
<reference evidence="1" key="1">
    <citation type="journal article" date="2019" name="bioRxiv">
        <title>The Genome of the Zebra Mussel, Dreissena polymorpha: A Resource for Invasive Species Research.</title>
        <authorList>
            <person name="McCartney M.A."/>
            <person name="Auch B."/>
            <person name="Kono T."/>
            <person name="Mallez S."/>
            <person name="Zhang Y."/>
            <person name="Obille A."/>
            <person name="Becker A."/>
            <person name="Abrahante J.E."/>
            <person name="Garbe J."/>
            <person name="Badalamenti J.P."/>
            <person name="Herman A."/>
            <person name="Mangelson H."/>
            <person name="Liachko I."/>
            <person name="Sullivan S."/>
            <person name="Sone E.D."/>
            <person name="Koren S."/>
            <person name="Silverstein K.A.T."/>
            <person name="Beckman K.B."/>
            <person name="Gohl D.M."/>
        </authorList>
    </citation>
    <scope>NUCLEOTIDE SEQUENCE</scope>
    <source>
        <strain evidence="1">Duluth1</strain>
        <tissue evidence="1">Whole animal</tissue>
    </source>
</reference>
<organism evidence="1 2">
    <name type="scientific">Dreissena polymorpha</name>
    <name type="common">Zebra mussel</name>
    <name type="synonym">Mytilus polymorpha</name>
    <dbReference type="NCBI Taxonomy" id="45954"/>
    <lineage>
        <taxon>Eukaryota</taxon>
        <taxon>Metazoa</taxon>
        <taxon>Spiralia</taxon>
        <taxon>Lophotrochozoa</taxon>
        <taxon>Mollusca</taxon>
        <taxon>Bivalvia</taxon>
        <taxon>Autobranchia</taxon>
        <taxon>Heteroconchia</taxon>
        <taxon>Euheterodonta</taxon>
        <taxon>Imparidentia</taxon>
        <taxon>Neoheterodontei</taxon>
        <taxon>Myida</taxon>
        <taxon>Dreissenoidea</taxon>
        <taxon>Dreissenidae</taxon>
        <taxon>Dreissena</taxon>
    </lineage>
</organism>
<gene>
    <name evidence="1" type="ORF">DPMN_135217</name>
</gene>
<protein>
    <submittedName>
        <fullName evidence="1">Uncharacterized protein</fullName>
    </submittedName>
</protein>
<proteinExistence type="predicted"/>
<name>A0A9D4FX64_DREPO</name>
<evidence type="ECO:0000313" key="1">
    <source>
        <dbReference type="EMBL" id="KAH3806889.1"/>
    </source>
</evidence>
<dbReference type="Proteomes" id="UP000828390">
    <property type="component" value="Unassembled WGS sequence"/>
</dbReference>
<sequence length="66" mass="7368">MSKKWEHEFNKFCSKGCDTNATFALHLDITNNCDEIVGIEAAERIGGKSGYNLLLASVKKSCRLNF</sequence>
<keyword evidence="2" id="KW-1185">Reference proteome</keyword>
<evidence type="ECO:0000313" key="2">
    <source>
        <dbReference type="Proteomes" id="UP000828390"/>
    </source>
</evidence>
<dbReference type="EMBL" id="JAIWYP010000006">
    <property type="protein sequence ID" value="KAH3806889.1"/>
    <property type="molecule type" value="Genomic_DNA"/>
</dbReference>